<name>A0A0V1PUH7_9ASCO</name>
<evidence type="ECO:0000313" key="1">
    <source>
        <dbReference type="EMBL" id="KRZ99707.1"/>
    </source>
</evidence>
<sequence length="182" mass="21387">MFRHSIRRYSIKNIPFESQPKNKYNAQRSAFNLKPVPTQGLVHNPPASIPIARNTPKAFLPPNDPRLHKLEGKYKTYSPDVLEDMPVIYGMAKEKDYGMTAETAREILKLRTQDPSKWTISKLAKEFNASKQSVNVVTMKNKERNEELINELDVLQKLWTNNKLMSRNDRRKRVQMWLRNEY</sequence>
<accession>A0A0V1PUH7</accession>
<proteinExistence type="predicted"/>
<dbReference type="GO" id="GO:0003735">
    <property type="term" value="F:structural constituent of ribosome"/>
    <property type="evidence" value="ECO:0007669"/>
    <property type="project" value="TreeGrafter"/>
</dbReference>
<evidence type="ECO:0008006" key="3">
    <source>
        <dbReference type="Google" id="ProtNLM"/>
    </source>
</evidence>
<dbReference type="AlphaFoldDB" id="A0A0V1PUH7"/>
<evidence type="ECO:0000313" key="2">
    <source>
        <dbReference type="Proteomes" id="UP000054251"/>
    </source>
</evidence>
<dbReference type="EMBL" id="LMYN01000124">
    <property type="protein sequence ID" value="KRZ99707.1"/>
    <property type="molecule type" value="Genomic_DNA"/>
</dbReference>
<dbReference type="OrthoDB" id="6021263at2759"/>
<reference evidence="1 2" key="1">
    <citation type="submission" date="2015-11" db="EMBL/GenBank/DDBJ databases">
        <title>The genome of Debaryomyces fabryi.</title>
        <authorList>
            <person name="Tafer H."/>
            <person name="Lopandic K."/>
        </authorList>
    </citation>
    <scope>NUCLEOTIDE SEQUENCE [LARGE SCALE GENOMIC DNA]</scope>
    <source>
        <strain evidence="1 2">CBS 789</strain>
    </source>
</reference>
<gene>
    <name evidence="1" type="ORF">AC631_04516</name>
</gene>
<dbReference type="PANTHER" id="PTHR28266">
    <property type="entry name" value="54S RIBOSOMAL PROTEIN L20, MITOCHONDRIAL"/>
    <property type="match status" value="1"/>
</dbReference>
<keyword evidence="2" id="KW-1185">Reference proteome</keyword>
<dbReference type="RefSeq" id="XP_015465810.1">
    <property type="nucleotide sequence ID" value="XM_015613345.1"/>
</dbReference>
<comment type="caution">
    <text evidence="1">The sequence shown here is derived from an EMBL/GenBank/DDBJ whole genome shotgun (WGS) entry which is preliminary data.</text>
</comment>
<dbReference type="PANTHER" id="PTHR28266:SF1">
    <property type="entry name" value="LARGE RIBOSOMAL SUBUNIT PROTEIN ML58"/>
    <property type="match status" value="1"/>
</dbReference>
<organism evidence="1 2">
    <name type="scientific">Debaryomyces fabryi</name>
    <dbReference type="NCBI Taxonomy" id="58627"/>
    <lineage>
        <taxon>Eukaryota</taxon>
        <taxon>Fungi</taxon>
        <taxon>Dikarya</taxon>
        <taxon>Ascomycota</taxon>
        <taxon>Saccharomycotina</taxon>
        <taxon>Pichiomycetes</taxon>
        <taxon>Debaryomycetaceae</taxon>
        <taxon>Debaryomyces</taxon>
    </lineage>
</organism>
<dbReference type="Pfam" id="PF12824">
    <property type="entry name" value="MRP-L20"/>
    <property type="match status" value="1"/>
</dbReference>
<dbReference type="GO" id="GO:0005762">
    <property type="term" value="C:mitochondrial large ribosomal subunit"/>
    <property type="evidence" value="ECO:0007669"/>
    <property type="project" value="TreeGrafter"/>
</dbReference>
<dbReference type="Proteomes" id="UP000054251">
    <property type="component" value="Unassembled WGS sequence"/>
</dbReference>
<dbReference type="InterPro" id="IPR024388">
    <property type="entry name" value="Ribosomal_mL58"/>
</dbReference>
<dbReference type="GeneID" id="26841525"/>
<protein>
    <recommendedName>
        <fullName evidence="3">54S ribosomal protein L20, mitochondrial</fullName>
    </recommendedName>
</protein>